<evidence type="ECO:0000256" key="1">
    <source>
        <dbReference type="ARBA" id="ARBA00004123"/>
    </source>
</evidence>
<dbReference type="InterPro" id="IPR050815">
    <property type="entry name" value="TF_fung"/>
</dbReference>
<dbReference type="Pfam" id="PF04082">
    <property type="entry name" value="Fungal_trans"/>
    <property type="match status" value="1"/>
</dbReference>
<accession>A0A8K0VS49</accession>
<dbReference type="AlphaFoldDB" id="A0A8K0VS49"/>
<dbReference type="OrthoDB" id="3862662at2759"/>
<keyword evidence="5" id="KW-0539">Nucleus</keyword>
<dbReference type="GO" id="GO:0008270">
    <property type="term" value="F:zinc ion binding"/>
    <property type="evidence" value="ECO:0007669"/>
    <property type="project" value="InterPro"/>
</dbReference>
<dbReference type="SMART" id="SM00906">
    <property type="entry name" value="Fungal_trans"/>
    <property type="match status" value="1"/>
</dbReference>
<dbReference type="Proteomes" id="UP000813461">
    <property type="component" value="Unassembled WGS sequence"/>
</dbReference>
<dbReference type="GO" id="GO:0000981">
    <property type="term" value="F:DNA-binding transcription factor activity, RNA polymerase II-specific"/>
    <property type="evidence" value="ECO:0007669"/>
    <property type="project" value="InterPro"/>
</dbReference>
<evidence type="ECO:0000259" key="6">
    <source>
        <dbReference type="SMART" id="SM00906"/>
    </source>
</evidence>
<keyword evidence="2" id="KW-0479">Metal-binding</keyword>
<comment type="subcellular location">
    <subcellularLocation>
        <location evidence="1">Nucleus</location>
    </subcellularLocation>
</comment>
<gene>
    <name evidence="7" type="ORF">FB567DRAFT_613207</name>
</gene>
<name>A0A8K0VS49_9PLEO</name>
<dbReference type="InterPro" id="IPR007219">
    <property type="entry name" value="XnlR_reg_dom"/>
</dbReference>
<evidence type="ECO:0000256" key="5">
    <source>
        <dbReference type="ARBA" id="ARBA00023242"/>
    </source>
</evidence>
<evidence type="ECO:0000256" key="3">
    <source>
        <dbReference type="ARBA" id="ARBA00023015"/>
    </source>
</evidence>
<comment type="caution">
    <text evidence="7">The sequence shown here is derived from an EMBL/GenBank/DDBJ whole genome shotgun (WGS) entry which is preliminary data.</text>
</comment>
<organism evidence="7 8">
    <name type="scientific">Paraphoma chrysanthemicola</name>
    <dbReference type="NCBI Taxonomy" id="798071"/>
    <lineage>
        <taxon>Eukaryota</taxon>
        <taxon>Fungi</taxon>
        <taxon>Dikarya</taxon>
        <taxon>Ascomycota</taxon>
        <taxon>Pezizomycotina</taxon>
        <taxon>Dothideomycetes</taxon>
        <taxon>Pleosporomycetidae</taxon>
        <taxon>Pleosporales</taxon>
        <taxon>Pleosporineae</taxon>
        <taxon>Phaeosphaeriaceae</taxon>
        <taxon>Paraphoma</taxon>
    </lineage>
</organism>
<evidence type="ECO:0000256" key="4">
    <source>
        <dbReference type="ARBA" id="ARBA00023163"/>
    </source>
</evidence>
<proteinExistence type="predicted"/>
<dbReference type="EMBL" id="JAGMVJ010000028">
    <property type="protein sequence ID" value="KAH7070041.1"/>
    <property type="molecule type" value="Genomic_DNA"/>
</dbReference>
<protein>
    <recommendedName>
        <fullName evidence="6">Xylanolytic transcriptional activator regulatory domain-containing protein</fullName>
    </recommendedName>
</protein>
<feature type="domain" description="Xylanolytic transcriptional activator regulatory" evidence="6">
    <location>
        <begin position="63"/>
        <end position="144"/>
    </location>
</feature>
<feature type="non-terminal residue" evidence="7">
    <location>
        <position position="360"/>
    </location>
</feature>
<dbReference type="GO" id="GO:0006351">
    <property type="term" value="P:DNA-templated transcription"/>
    <property type="evidence" value="ECO:0007669"/>
    <property type="project" value="InterPro"/>
</dbReference>
<dbReference type="PANTHER" id="PTHR47338">
    <property type="entry name" value="ZN(II)2CYS6 TRANSCRIPTION FACTOR (EUROFUNG)-RELATED"/>
    <property type="match status" value="1"/>
</dbReference>
<dbReference type="GO" id="GO:0005634">
    <property type="term" value="C:nucleus"/>
    <property type="evidence" value="ECO:0007669"/>
    <property type="project" value="UniProtKB-SubCell"/>
</dbReference>
<dbReference type="GO" id="GO:0003677">
    <property type="term" value="F:DNA binding"/>
    <property type="evidence" value="ECO:0007669"/>
    <property type="project" value="InterPro"/>
</dbReference>
<evidence type="ECO:0000313" key="7">
    <source>
        <dbReference type="EMBL" id="KAH7070041.1"/>
    </source>
</evidence>
<keyword evidence="3" id="KW-0805">Transcription regulation</keyword>
<sequence>MWCLASSVTPKYARLSEIFYQRARRYAEASEAKGTDEAFNVYHAQCWHLVATFEAQRMYNTRSWMSAGKCVRLVQLMGLHQIDKHGPYIGIIPEAESFIELEERRRTFWAAYLTDRFASKCSGWPMAINTHEIYTNLPSSEYAFENGEEETSISLADSLANDGAANLSSPFAAVILATTLLGHVSMHIYHSKNSDSYEMPGHREFWVKHQELDTSILNMFIHLPDEFRIPLGAGDTNVVFLNMTLHTVAICLHQAAMDIALKESKGNGFIDQSMNRCITAADAITMATRHITRNDFSKISLWSGFCLFMAGIVYCYDLKLNRPPHLQSQLSLVFLRQVLRELGTRHPVAQYFENQLNVKI</sequence>
<dbReference type="CDD" id="cd12148">
    <property type="entry name" value="fungal_TF_MHR"/>
    <property type="match status" value="1"/>
</dbReference>
<dbReference type="PANTHER" id="PTHR47338:SF10">
    <property type="entry name" value="TRANSCRIPTION FACTOR DOMAIN-CONTAINING PROTEIN-RELATED"/>
    <property type="match status" value="1"/>
</dbReference>
<keyword evidence="4" id="KW-0804">Transcription</keyword>
<reference evidence="7" key="1">
    <citation type="journal article" date="2021" name="Nat. Commun.">
        <title>Genetic determinants of endophytism in the Arabidopsis root mycobiome.</title>
        <authorList>
            <person name="Mesny F."/>
            <person name="Miyauchi S."/>
            <person name="Thiergart T."/>
            <person name="Pickel B."/>
            <person name="Atanasova L."/>
            <person name="Karlsson M."/>
            <person name="Huettel B."/>
            <person name="Barry K.W."/>
            <person name="Haridas S."/>
            <person name="Chen C."/>
            <person name="Bauer D."/>
            <person name="Andreopoulos W."/>
            <person name="Pangilinan J."/>
            <person name="LaButti K."/>
            <person name="Riley R."/>
            <person name="Lipzen A."/>
            <person name="Clum A."/>
            <person name="Drula E."/>
            <person name="Henrissat B."/>
            <person name="Kohler A."/>
            <person name="Grigoriev I.V."/>
            <person name="Martin F.M."/>
            <person name="Hacquard S."/>
        </authorList>
    </citation>
    <scope>NUCLEOTIDE SEQUENCE</scope>
    <source>
        <strain evidence="7">MPI-SDFR-AT-0120</strain>
    </source>
</reference>
<keyword evidence="8" id="KW-1185">Reference proteome</keyword>
<evidence type="ECO:0000256" key="2">
    <source>
        <dbReference type="ARBA" id="ARBA00022723"/>
    </source>
</evidence>
<evidence type="ECO:0000313" key="8">
    <source>
        <dbReference type="Proteomes" id="UP000813461"/>
    </source>
</evidence>